<name>A0A816BL34_9BILA</name>
<keyword evidence="1" id="KW-0472">Membrane</keyword>
<dbReference type="Proteomes" id="UP000681720">
    <property type="component" value="Unassembled WGS sequence"/>
</dbReference>
<proteinExistence type="predicted"/>
<comment type="caution">
    <text evidence="2">The sequence shown here is derived from an EMBL/GenBank/DDBJ whole genome shotgun (WGS) entry which is preliminary data.</text>
</comment>
<feature type="transmembrane region" description="Helical" evidence="1">
    <location>
        <begin position="46"/>
        <end position="66"/>
    </location>
</feature>
<keyword evidence="1" id="KW-1133">Transmembrane helix</keyword>
<organism evidence="2 7">
    <name type="scientific">Rotaria magnacalcarata</name>
    <dbReference type="NCBI Taxonomy" id="392030"/>
    <lineage>
        <taxon>Eukaryota</taxon>
        <taxon>Metazoa</taxon>
        <taxon>Spiralia</taxon>
        <taxon>Gnathifera</taxon>
        <taxon>Rotifera</taxon>
        <taxon>Eurotatoria</taxon>
        <taxon>Bdelloidea</taxon>
        <taxon>Philodinida</taxon>
        <taxon>Philodinidae</taxon>
        <taxon>Rotaria</taxon>
    </lineage>
</organism>
<evidence type="ECO:0000313" key="2">
    <source>
        <dbReference type="EMBL" id="CAF1611275.1"/>
    </source>
</evidence>
<dbReference type="Proteomes" id="UP000663824">
    <property type="component" value="Unassembled WGS sequence"/>
</dbReference>
<dbReference type="Proteomes" id="UP000676336">
    <property type="component" value="Unassembled WGS sequence"/>
</dbReference>
<dbReference type="Proteomes" id="UP000663855">
    <property type="component" value="Unassembled WGS sequence"/>
</dbReference>
<dbReference type="EMBL" id="CAJOBI010337375">
    <property type="protein sequence ID" value="CAF5207818.1"/>
    <property type="molecule type" value="Genomic_DNA"/>
</dbReference>
<dbReference type="EMBL" id="CAJNOV010017688">
    <property type="protein sequence ID" value="CAF1611275.1"/>
    <property type="molecule type" value="Genomic_DNA"/>
</dbReference>
<accession>A0A816BL34</accession>
<evidence type="ECO:0000313" key="3">
    <source>
        <dbReference type="EMBL" id="CAF2079213.1"/>
    </source>
</evidence>
<feature type="transmembrane region" description="Helical" evidence="1">
    <location>
        <begin position="78"/>
        <end position="96"/>
    </location>
</feature>
<dbReference type="EMBL" id="CAJNRE010009087">
    <property type="protein sequence ID" value="CAF2079213.1"/>
    <property type="molecule type" value="Genomic_DNA"/>
</dbReference>
<feature type="transmembrane region" description="Helical" evidence="1">
    <location>
        <begin position="12"/>
        <end position="34"/>
    </location>
</feature>
<protein>
    <recommendedName>
        <fullName evidence="8">Cadmium resistance transporter</fullName>
    </recommendedName>
</protein>
<dbReference type="AlphaFoldDB" id="A0A816BL34"/>
<keyword evidence="1" id="KW-0812">Transmembrane</keyword>
<dbReference type="EMBL" id="CAJOBJ010027985">
    <property type="protein sequence ID" value="CAF4256040.1"/>
    <property type="molecule type" value="Genomic_DNA"/>
</dbReference>
<evidence type="ECO:0000313" key="7">
    <source>
        <dbReference type="Proteomes" id="UP000663855"/>
    </source>
</evidence>
<evidence type="ECO:0000313" key="4">
    <source>
        <dbReference type="EMBL" id="CAF4256040.1"/>
    </source>
</evidence>
<dbReference type="InterPro" id="IPR004676">
    <property type="entry name" value="Cd-R_transporter"/>
</dbReference>
<dbReference type="Proteomes" id="UP000681967">
    <property type="component" value="Unassembled WGS sequence"/>
</dbReference>
<dbReference type="EMBL" id="CAJOBH010028821">
    <property type="protein sequence ID" value="CAF4265702.1"/>
    <property type="molecule type" value="Genomic_DNA"/>
</dbReference>
<evidence type="ECO:0000313" key="5">
    <source>
        <dbReference type="EMBL" id="CAF4265702.1"/>
    </source>
</evidence>
<evidence type="ECO:0008006" key="8">
    <source>
        <dbReference type="Google" id="ProtNLM"/>
    </source>
</evidence>
<dbReference type="Pfam" id="PF03596">
    <property type="entry name" value="Cad"/>
    <property type="match status" value="1"/>
</dbReference>
<sequence length="97" mass="10422">MSSSSDNIGKFMAAAFVSYIATNIDDLIVLMNFFTEATIASSALEVCHVFIGQYLGFCVFLAVSLIGYEISYALPTQLLGFLPIFLGVKGVIEVIVA</sequence>
<gene>
    <name evidence="5" type="ORF">BYL167_LOCUS26116</name>
    <name evidence="2" type="ORF">CJN711_LOCUS36531</name>
    <name evidence="4" type="ORF">GIL414_LOCUS23897</name>
    <name evidence="3" type="ORF">MBJ925_LOCUS18167</name>
    <name evidence="6" type="ORF">SMN809_LOCUS77445</name>
</gene>
<evidence type="ECO:0000313" key="6">
    <source>
        <dbReference type="EMBL" id="CAF5207818.1"/>
    </source>
</evidence>
<evidence type="ECO:0000256" key="1">
    <source>
        <dbReference type="SAM" id="Phobius"/>
    </source>
</evidence>
<reference evidence="2" key="1">
    <citation type="submission" date="2021-02" db="EMBL/GenBank/DDBJ databases">
        <authorList>
            <person name="Nowell W R."/>
        </authorList>
    </citation>
    <scope>NUCLEOTIDE SEQUENCE</scope>
</reference>